<evidence type="ECO:0000313" key="1">
    <source>
        <dbReference type="EMBL" id="KAK9157783.1"/>
    </source>
</evidence>
<name>A0AAP0KSB5_9MAGN</name>
<accession>A0AAP0KSB5</accession>
<dbReference type="Proteomes" id="UP001419268">
    <property type="component" value="Unassembled WGS sequence"/>
</dbReference>
<sequence length="148" mass="16439">MKLPRSLLGSTPFCQLLQQHLKREDEARPILLYSPLILNLSGPSKNTSGSQSFRTFREIFALDKDEDDDVTPNDVFLHVHTKDHDGVTFIDSRSLQLHAELVRSHSEARAVRGFRAEPVVNAHGLWREHLSGTIAAAATTTTRASPTG</sequence>
<reference evidence="1 2" key="1">
    <citation type="submission" date="2024-01" db="EMBL/GenBank/DDBJ databases">
        <title>Genome assemblies of Stephania.</title>
        <authorList>
            <person name="Yang L."/>
        </authorList>
    </citation>
    <scope>NUCLEOTIDE SEQUENCE [LARGE SCALE GENOMIC DNA]</scope>
    <source>
        <strain evidence="1">JXDWG</strain>
        <tissue evidence="1">Leaf</tissue>
    </source>
</reference>
<proteinExistence type="predicted"/>
<organism evidence="1 2">
    <name type="scientific">Stephania cephalantha</name>
    <dbReference type="NCBI Taxonomy" id="152367"/>
    <lineage>
        <taxon>Eukaryota</taxon>
        <taxon>Viridiplantae</taxon>
        <taxon>Streptophyta</taxon>
        <taxon>Embryophyta</taxon>
        <taxon>Tracheophyta</taxon>
        <taxon>Spermatophyta</taxon>
        <taxon>Magnoliopsida</taxon>
        <taxon>Ranunculales</taxon>
        <taxon>Menispermaceae</taxon>
        <taxon>Menispermoideae</taxon>
        <taxon>Cissampelideae</taxon>
        <taxon>Stephania</taxon>
    </lineage>
</organism>
<dbReference type="EMBL" id="JBBNAG010000002">
    <property type="protein sequence ID" value="KAK9157783.1"/>
    <property type="molecule type" value="Genomic_DNA"/>
</dbReference>
<comment type="caution">
    <text evidence="1">The sequence shown here is derived from an EMBL/GenBank/DDBJ whole genome shotgun (WGS) entry which is preliminary data.</text>
</comment>
<keyword evidence="2" id="KW-1185">Reference proteome</keyword>
<evidence type="ECO:0000313" key="2">
    <source>
        <dbReference type="Proteomes" id="UP001419268"/>
    </source>
</evidence>
<dbReference type="AlphaFoldDB" id="A0AAP0KSB5"/>
<gene>
    <name evidence="1" type="ORF">Scep_004357</name>
</gene>
<protein>
    <submittedName>
        <fullName evidence="1">Uncharacterized protein</fullName>
    </submittedName>
</protein>